<proteinExistence type="inferred from homology"/>
<dbReference type="EC" id="2.7.4.6" evidence="3 11"/>
<evidence type="ECO:0000313" key="14">
    <source>
        <dbReference type="Proteomes" id="UP000031056"/>
    </source>
</evidence>
<dbReference type="EMBL" id="JOKQ01000007">
    <property type="protein sequence ID" value="KHN69491.1"/>
    <property type="molecule type" value="Genomic_DNA"/>
</dbReference>
<dbReference type="CDD" id="cd04413">
    <property type="entry name" value="NDPk_I"/>
    <property type="match status" value="1"/>
</dbReference>
<feature type="binding site" evidence="9">
    <location>
        <position position="102"/>
    </location>
    <ligand>
        <name>ATP</name>
        <dbReference type="ChEBI" id="CHEBI:30616"/>
    </ligand>
</feature>
<dbReference type="PRINTS" id="PR01243">
    <property type="entry name" value="NUCDPKINASE"/>
</dbReference>
<dbReference type="Proteomes" id="UP000031056">
    <property type="component" value="Unassembled WGS sequence"/>
</dbReference>
<keyword evidence="8 11" id="KW-0067">ATP-binding</keyword>
<dbReference type="Pfam" id="PF00334">
    <property type="entry name" value="NDK"/>
    <property type="match status" value="1"/>
</dbReference>
<dbReference type="GO" id="GO:0004550">
    <property type="term" value="F:nucleoside diphosphate kinase activity"/>
    <property type="evidence" value="ECO:0007669"/>
    <property type="project" value="UniProtKB-EC"/>
</dbReference>
<protein>
    <recommendedName>
        <fullName evidence="4 11">Nucleoside diphosphate kinase</fullName>
        <ecNumber evidence="3 11">2.7.4.6</ecNumber>
    </recommendedName>
</protein>
<dbReference type="PROSITE" id="PS00469">
    <property type="entry name" value="NDPK"/>
    <property type="match status" value="1"/>
</dbReference>
<sequence length="147" mass="16632">MERTFIMIKPDGVKRRLISSVIERFEKKGLYLVACKCMIPSREILTEHYAHLSKKPFFEDMVNGMMSGMVFAMVWSGDNAVSIGRSILGETNPLSAPMGTIRGDYGISIEKNIVHGSDSVENAEKEIKLWIGTNVQDVIPFDKEWIY</sequence>
<dbReference type="GeneID" id="26262028"/>
<comment type="cofactor">
    <cofactor evidence="1">
        <name>Mg(2+)</name>
        <dbReference type="ChEBI" id="CHEBI:18420"/>
    </cofactor>
</comment>
<dbReference type="PANTHER" id="PTHR11349">
    <property type="entry name" value="NUCLEOSIDE DIPHOSPHATE KINASE"/>
    <property type="match status" value="1"/>
</dbReference>
<organism evidence="13 14">
    <name type="scientific">Ordospora colligata OC4</name>
    <dbReference type="NCBI Taxonomy" id="1354746"/>
    <lineage>
        <taxon>Eukaryota</taxon>
        <taxon>Fungi</taxon>
        <taxon>Fungi incertae sedis</taxon>
        <taxon>Microsporidia</taxon>
        <taxon>Ordosporidae</taxon>
        <taxon>Ordospora</taxon>
    </lineage>
</organism>
<dbReference type="InterPro" id="IPR001564">
    <property type="entry name" value="Nucleoside_diP_kinase"/>
</dbReference>
<feature type="binding site" evidence="9">
    <location>
        <position position="112"/>
    </location>
    <ligand>
        <name>ATP</name>
        <dbReference type="ChEBI" id="CHEBI:30616"/>
    </ligand>
</feature>
<dbReference type="STRING" id="1354746.A0A0B2UEG8"/>
<dbReference type="OrthoDB" id="2162449at2759"/>
<evidence type="ECO:0000256" key="7">
    <source>
        <dbReference type="ARBA" id="ARBA00022777"/>
    </source>
</evidence>
<dbReference type="HAMAP" id="MF_00451">
    <property type="entry name" value="NDP_kinase"/>
    <property type="match status" value="1"/>
</dbReference>
<evidence type="ECO:0000259" key="12">
    <source>
        <dbReference type="SMART" id="SM00562"/>
    </source>
</evidence>
<keyword evidence="5 11" id="KW-0808">Transferase</keyword>
<reference evidence="13 14" key="1">
    <citation type="journal article" date="2014" name="MBio">
        <title>The Ordospora colligata genome; evolution of extreme reduction in microsporidia and host-to-parasite horizontal gene transfer.</title>
        <authorList>
            <person name="Pombert J.-F."/>
            <person name="Haag K.L."/>
            <person name="Beidas S."/>
            <person name="Ebert D."/>
            <person name="Keeling P.J."/>
        </authorList>
    </citation>
    <scope>NUCLEOTIDE SEQUENCE [LARGE SCALE GENOMIC DNA]</scope>
    <source>
        <strain evidence="13 14">OC4</strain>
    </source>
</reference>
<evidence type="ECO:0000256" key="4">
    <source>
        <dbReference type="ARBA" id="ARBA00017632"/>
    </source>
</evidence>
<dbReference type="InterPro" id="IPR034907">
    <property type="entry name" value="NDK-like_dom"/>
</dbReference>
<name>A0A0B2UEG8_9MICR</name>
<feature type="binding site" evidence="9">
    <location>
        <position position="85"/>
    </location>
    <ligand>
        <name>ATP</name>
        <dbReference type="ChEBI" id="CHEBI:30616"/>
    </ligand>
</feature>
<gene>
    <name evidence="13" type="ORF">M896_070590</name>
</gene>
<feature type="binding site" evidence="9">
    <location>
        <position position="9"/>
    </location>
    <ligand>
        <name>ATP</name>
        <dbReference type="ChEBI" id="CHEBI:30616"/>
    </ligand>
</feature>
<comment type="catalytic activity">
    <reaction evidence="11">
        <text>a 2'-deoxyribonucleoside 5'-diphosphate + ATP = a 2'-deoxyribonucleoside 5'-triphosphate + ADP</text>
        <dbReference type="Rhea" id="RHEA:44640"/>
        <dbReference type="ChEBI" id="CHEBI:30616"/>
        <dbReference type="ChEBI" id="CHEBI:61560"/>
        <dbReference type="ChEBI" id="CHEBI:73316"/>
        <dbReference type="ChEBI" id="CHEBI:456216"/>
        <dbReference type="EC" id="2.7.4.6"/>
    </reaction>
</comment>
<evidence type="ECO:0000256" key="10">
    <source>
        <dbReference type="RuleBase" id="RU004011"/>
    </source>
</evidence>
<dbReference type="Gene3D" id="3.30.70.141">
    <property type="entry name" value="Nucleoside diphosphate kinase-like domain"/>
    <property type="match status" value="1"/>
</dbReference>
<dbReference type="SMART" id="SM00562">
    <property type="entry name" value="NDK"/>
    <property type="match status" value="1"/>
</dbReference>
<accession>A0A0B2UEG8</accession>
<evidence type="ECO:0000256" key="3">
    <source>
        <dbReference type="ARBA" id="ARBA00012966"/>
    </source>
</evidence>
<dbReference type="HOGENOM" id="CLU_060216_6_3_1"/>
<evidence type="ECO:0000256" key="11">
    <source>
        <dbReference type="RuleBase" id="RU004013"/>
    </source>
</evidence>
<evidence type="ECO:0000256" key="1">
    <source>
        <dbReference type="ARBA" id="ARBA00001946"/>
    </source>
</evidence>
<comment type="similarity">
    <text evidence="2 9 10">Belongs to the NDK family.</text>
</comment>
<dbReference type="GO" id="GO:0005524">
    <property type="term" value="F:ATP binding"/>
    <property type="evidence" value="ECO:0007669"/>
    <property type="project" value="UniProtKB-KW"/>
</dbReference>
<feature type="domain" description="Nucleoside diphosphate kinase-like" evidence="12">
    <location>
        <begin position="1"/>
        <end position="137"/>
    </location>
</feature>
<comment type="caution">
    <text evidence="13">The sequence shown here is derived from an EMBL/GenBank/DDBJ whole genome shotgun (WGS) entry which is preliminary data.</text>
</comment>
<dbReference type="RefSeq" id="XP_014563533.1">
    <property type="nucleotide sequence ID" value="XM_014708047.1"/>
</dbReference>
<keyword evidence="7 11" id="KW-0418">Kinase</keyword>
<dbReference type="SUPFAM" id="SSF54919">
    <property type="entry name" value="Nucleoside diphosphate kinase, NDK"/>
    <property type="match status" value="1"/>
</dbReference>
<dbReference type="InterPro" id="IPR036850">
    <property type="entry name" value="NDK-like_dom_sf"/>
</dbReference>
<dbReference type="InParanoid" id="A0A0B2UEG8"/>
<feature type="binding site" evidence="9">
    <location>
        <position position="91"/>
    </location>
    <ligand>
        <name>ATP</name>
        <dbReference type="ChEBI" id="CHEBI:30616"/>
    </ligand>
</feature>
<evidence type="ECO:0000256" key="2">
    <source>
        <dbReference type="ARBA" id="ARBA00008142"/>
    </source>
</evidence>
<dbReference type="InterPro" id="IPR023005">
    <property type="entry name" value="Nucleoside_diP_kinase_AS"/>
</dbReference>
<evidence type="ECO:0000256" key="8">
    <source>
        <dbReference type="ARBA" id="ARBA00022840"/>
    </source>
</evidence>
<dbReference type="FunCoup" id="A0A0B2UEG8">
    <property type="interactions" value="162"/>
</dbReference>
<dbReference type="AlphaFoldDB" id="A0A0B2UEG8"/>
<keyword evidence="14" id="KW-1185">Reference proteome</keyword>
<dbReference type="NCBIfam" id="NF001908">
    <property type="entry name" value="PRK00668.1"/>
    <property type="match status" value="1"/>
</dbReference>
<evidence type="ECO:0000256" key="9">
    <source>
        <dbReference type="PROSITE-ProRule" id="PRU00706"/>
    </source>
</evidence>
<dbReference type="PROSITE" id="PS51374">
    <property type="entry name" value="NDPK_LIKE"/>
    <property type="match status" value="1"/>
</dbReference>
<evidence type="ECO:0000313" key="13">
    <source>
        <dbReference type="EMBL" id="KHN69491.1"/>
    </source>
</evidence>
<keyword evidence="6 11" id="KW-0547">Nucleotide-binding</keyword>
<evidence type="ECO:0000256" key="6">
    <source>
        <dbReference type="ARBA" id="ARBA00022741"/>
    </source>
</evidence>
<dbReference type="GO" id="GO:0006228">
    <property type="term" value="P:UTP biosynthetic process"/>
    <property type="evidence" value="ECO:0007669"/>
    <property type="project" value="InterPro"/>
</dbReference>
<evidence type="ECO:0000256" key="5">
    <source>
        <dbReference type="ARBA" id="ARBA00022679"/>
    </source>
</evidence>
<feature type="active site" description="Pros-phosphohistidine intermediate" evidence="9">
    <location>
        <position position="115"/>
    </location>
</feature>
<dbReference type="GO" id="GO:0006241">
    <property type="term" value="P:CTP biosynthetic process"/>
    <property type="evidence" value="ECO:0007669"/>
    <property type="project" value="InterPro"/>
</dbReference>
<feature type="binding site" evidence="9">
    <location>
        <position position="57"/>
    </location>
    <ligand>
        <name>ATP</name>
        <dbReference type="ChEBI" id="CHEBI:30616"/>
    </ligand>
</feature>
<dbReference type="FunFam" id="3.30.70.141:FF:000002">
    <property type="entry name" value="Nucleoside diphosphate kinase"/>
    <property type="match status" value="1"/>
</dbReference>
<dbReference type="VEuPathDB" id="MicrosporidiaDB:M896_070590"/>
<dbReference type="GO" id="GO:0006183">
    <property type="term" value="P:GTP biosynthetic process"/>
    <property type="evidence" value="ECO:0007669"/>
    <property type="project" value="InterPro"/>
</dbReference>